<evidence type="ECO:0000313" key="1">
    <source>
        <dbReference type="EMBL" id="MBV0933334.1"/>
    </source>
</evidence>
<evidence type="ECO:0000313" key="2">
    <source>
        <dbReference type="Proteomes" id="UP000755551"/>
    </source>
</evidence>
<gene>
    <name evidence="1" type="ORF">KTN04_08285</name>
</gene>
<protein>
    <submittedName>
        <fullName evidence="1">Uncharacterized protein</fullName>
    </submittedName>
</protein>
<keyword evidence="2" id="KW-1185">Reference proteome</keyword>
<sequence>MTHVARYIVDSAAASRPVQTAAADCPQCNYSNNYYGDQVCCPQRR</sequence>
<comment type="caution">
    <text evidence="1">The sequence shown here is derived from an EMBL/GenBank/DDBJ whole genome shotgun (WGS) entry which is preliminary data.</text>
</comment>
<dbReference type="EMBL" id="JAHQZT010000008">
    <property type="protein sequence ID" value="MBV0933334.1"/>
    <property type="molecule type" value="Genomic_DNA"/>
</dbReference>
<accession>A0ABS6MBT1</accession>
<organism evidence="1 2">
    <name type="scientific">Marinobacterium weihaiense</name>
    <dbReference type="NCBI Taxonomy" id="2851016"/>
    <lineage>
        <taxon>Bacteria</taxon>
        <taxon>Pseudomonadati</taxon>
        <taxon>Pseudomonadota</taxon>
        <taxon>Gammaproteobacteria</taxon>
        <taxon>Oceanospirillales</taxon>
        <taxon>Oceanospirillaceae</taxon>
        <taxon>Marinobacterium</taxon>
    </lineage>
</organism>
<dbReference type="Proteomes" id="UP000755551">
    <property type="component" value="Unassembled WGS sequence"/>
</dbReference>
<proteinExistence type="predicted"/>
<reference evidence="1 2" key="1">
    <citation type="submission" date="2021-06" db="EMBL/GenBank/DDBJ databases">
        <title>Bacterium isolated from marine sediment.</title>
        <authorList>
            <person name="Zhu K.-L."/>
            <person name="Du Z.-J."/>
            <person name="Liang Q.-Y."/>
        </authorList>
    </citation>
    <scope>NUCLEOTIDE SEQUENCE [LARGE SCALE GENOMIC DNA]</scope>
    <source>
        <strain evidence="1 2">A346</strain>
    </source>
</reference>
<name>A0ABS6MBT1_9GAMM</name>
<dbReference type="RefSeq" id="WP_217334752.1">
    <property type="nucleotide sequence ID" value="NZ_JAHQZT010000008.1"/>
</dbReference>